<feature type="domain" description="TonB C-terminal" evidence="12">
    <location>
        <begin position="205"/>
        <end position="296"/>
    </location>
</feature>
<feature type="compositionally biased region" description="Gly residues" evidence="10">
    <location>
        <begin position="149"/>
        <end position="164"/>
    </location>
</feature>
<dbReference type="PANTHER" id="PTHR33446:SF2">
    <property type="entry name" value="PROTEIN TONB"/>
    <property type="match status" value="1"/>
</dbReference>
<keyword evidence="6 11" id="KW-0812">Transmembrane</keyword>
<dbReference type="NCBIfam" id="TIGR01352">
    <property type="entry name" value="tonB_Cterm"/>
    <property type="match status" value="1"/>
</dbReference>
<evidence type="ECO:0000313" key="13">
    <source>
        <dbReference type="EMBL" id="WAV90595.1"/>
    </source>
</evidence>
<dbReference type="InterPro" id="IPR051045">
    <property type="entry name" value="TonB-dependent_transducer"/>
</dbReference>
<dbReference type="Pfam" id="PF03544">
    <property type="entry name" value="TonB_C"/>
    <property type="match status" value="1"/>
</dbReference>
<dbReference type="RefSeq" id="WP_269315616.1">
    <property type="nucleotide sequence ID" value="NZ_CP098251.1"/>
</dbReference>
<dbReference type="AlphaFoldDB" id="A0A9E9LCP0"/>
<keyword evidence="5" id="KW-0997">Cell inner membrane</keyword>
<evidence type="ECO:0000259" key="12">
    <source>
        <dbReference type="PROSITE" id="PS52015"/>
    </source>
</evidence>
<dbReference type="PRINTS" id="PR01228">
    <property type="entry name" value="EGGSHELL"/>
</dbReference>
<evidence type="ECO:0000256" key="5">
    <source>
        <dbReference type="ARBA" id="ARBA00022519"/>
    </source>
</evidence>
<name>A0A9E9LCP0_9BURK</name>
<feature type="region of interest" description="Disordered" evidence="10">
    <location>
        <begin position="63"/>
        <end position="164"/>
    </location>
</feature>
<dbReference type="GO" id="GO:0005886">
    <property type="term" value="C:plasma membrane"/>
    <property type="evidence" value="ECO:0007669"/>
    <property type="project" value="UniProtKB-SubCell"/>
</dbReference>
<keyword evidence="4" id="KW-1003">Cell membrane</keyword>
<protein>
    <submittedName>
        <fullName evidence="13">Energy transducer TonB</fullName>
    </submittedName>
</protein>
<dbReference type="InterPro" id="IPR006260">
    <property type="entry name" value="TonB/TolA_C"/>
</dbReference>
<reference evidence="13" key="1">
    <citation type="journal article" date="2022" name="Front. Microbiol.">
        <title>New perspectives on an old grouping: The genomic and phenotypic variability of Oxalobacter formigenes and the implications for calcium oxalate stone prevention.</title>
        <authorList>
            <person name="Chmiel J.A."/>
            <person name="Carr C."/>
            <person name="Stuivenberg G.A."/>
            <person name="Venema R."/>
            <person name="Chanyi R.M."/>
            <person name="Al K.F."/>
            <person name="Giguere D."/>
            <person name="Say H."/>
            <person name="Akouris P.P."/>
            <person name="Dominguez Romero S.A."/>
            <person name="Kwong A."/>
            <person name="Tai V."/>
            <person name="Koval S.F."/>
            <person name="Razvi H."/>
            <person name="Bjazevic J."/>
            <person name="Burton J.P."/>
        </authorList>
    </citation>
    <scope>NUCLEOTIDE SEQUENCE</scope>
    <source>
        <strain evidence="13">OxK</strain>
    </source>
</reference>
<dbReference type="GO" id="GO:0055085">
    <property type="term" value="P:transmembrane transport"/>
    <property type="evidence" value="ECO:0007669"/>
    <property type="project" value="InterPro"/>
</dbReference>
<evidence type="ECO:0000256" key="9">
    <source>
        <dbReference type="ARBA" id="ARBA00023136"/>
    </source>
</evidence>
<sequence>MEKADNPFRKPRQIRFMSREGWISLAAVLSVHLFLAGWIGWGNDGGVPEMAAPMTGMLLAGDGGGGNGGGSGGQAGKKAGTGKMLPKEVTDVSGKTATGLSGQTGKKKATRSHGGDMDRMPASKPAMPDGKTSSVVSPEKTDDAAGSTGVSGGKSGEDGGGNPFGGVSAYGDGYGNGGDGNGSGYGYGGTGRGNGSGNGSGDFSGPYGGAGSSGNPKPPYPAVSRRMGEEGVVVLSVMIEADGTVSDVKLKHSSGFPRLDASALKTVRHWRYVPARKNGRPVAFRYVQPIRFSLDD</sequence>
<dbReference type="PROSITE" id="PS52015">
    <property type="entry name" value="TONB_CTD"/>
    <property type="match status" value="1"/>
</dbReference>
<keyword evidence="9 11" id="KW-0472">Membrane</keyword>
<dbReference type="Proteomes" id="UP001164819">
    <property type="component" value="Chromosome"/>
</dbReference>
<evidence type="ECO:0000256" key="7">
    <source>
        <dbReference type="ARBA" id="ARBA00022927"/>
    </source>
</evidence>
<keyword evidence="3" id="KW-0813">Transport</keyword>
<dbReference type="GO" id="GO:0015031">
    <property type="term" value="P:protein transport"/>
    <property type="evidence" value="ECO:0007669"/>
    <property type="project" value="UniProtKB-KW"/>
</dbReference>
<comment type="similarity">
    <text evidence="2">Belongs to the TonB family.</text>
</comment>
<evidence type="ECO:0000256" key="6">
    <source>
        <dbReference type="ARBA" id="ARBA00022692"/>
    </source>
</evidence>
<feature type="transmembrane region" description="Helical" evidence="11">
    <location>
        <begin position="21"/>
        <end position="41"/>
    </location>
</feature>
<evidence type="ECO:0000256" key="1">
    <source>
        <dbReference type="ARBA" id="ARBA00004383"/>
    </source>
</evidence>
<evidence type="ECO:0000256" key="10">
    <source>
        <dbReference type="SAM" id="MobiDB-lite"/>
    </source>
</evidence>
<evidence type="ECO:0000256" key="11">
    <source>
        <dbReference type="SAM" id="Phobius"/>
    </source>
</evidence>
<dbReference type="InterPro" id="IPR037682">
    <property type="entry name" value="TonB_C"/>
</dbReference>
<evidence type="ECO:0000256" key="2">
    <source>
        <dbReference type="ARBA" id="ARBA00006555"/>
    </source>
</evidence>
<gene>
    <name evidence="13" type="ORF">NB646_06915</name>
</gene>
<dbReference type="PANTHER" id="PTHR33446">
    <property type="entry name" value="PROTEIN TONB-RELATED"/>
    <property type="match status" value="1"/>
</dbReference>
<feature type="compositionally biased region" description="Gly residues" evidence="10">
    <location>
        <begin position="63"/>
        <end position="75"/>
    </location>
</feature>
<comment type="subcellular location">
    <subcellularLocation>
        <location evidence="1">Cell inner membrane</location>
        <topology evidence="1">Single-pass membrane protein</topology>
        <orientation evidence="1">Periplasmic side</orientation>
    </subcellularLocation>
</comment>
<proteinExistence type="inferred from homology"/>
<accession>A0A9E9LCP0</accession>
<organism evidence="13">
    <name type="scientific">Oxalobacter aliiformigenes</name>
    <dbReference type="NCBI Taxonomy" id="2946593"/>
    <lineage>
        <taxon>Bacteria</taxon>
        <taxon>Pseudomonadati</taxon>
        <taxon>Pseudomonadota</taxon>
        <taxon>Betaproteobacteria</taxon>
        <taxon>Burkholderiales</taxon>
        <taxon>Oxalobacteraceae</taxon>
        <taxon>Oxalobacter</taxon>
    </lineage>
</organism>
<evidence type="ECO:0000256" key="4">
    <source>
        <dbReference type="ARBA" id="ARBA00022475"/>
    </source>
</evidence>
<feature type="compositionally biased region" description="Polar residues" evidence="10">
    <location>
        <begin position="93"/>
        <end position="104"/>
    </location>
</feature>
<dbReference type="SUPFAM" id="SSF74653">
    <property type="entry name" value="TolA/TonB C-terminal domain"/>
    <property type="match status" value="1"/>
</dbReference>
<dbReference type="Gene3D" id="3.30.1150.10">
    <property type="match status" value="1"/>
</dbReference>
<evidence type="ECO:0000256" key="8">
    <source>
        <dbReference type="ARBA" id="ARBA00022989"/>
    </source>
</evidence>
<keyword evidence="7" id="KW-0653">Protein transport</keyword>
<evidence type="ECO:0000256" key="3">
    <source>
        <dbReference type="ARBA" id="ARBA00022448"/>
    </source>
</evidence>
<feature type="region of interest" description="Disordered" evidence="10">
    <location>
        <begin position="197"/>
        <end position="224"/>
    </location>
</feature>
<dbReference type="EMBL" id="CP098251">
    <property type="protein sequence ID" value="WAV90595.1"/>
    <property type="molecule type" value="Genomic_DNA"/>
</dbReference>
<feature type="compositionally biased region" description="Gly residues" evidence="10">
    <location>
        <begin position="197"/>
        <end position="212"/>
    </location>
</feature>
<keyword evidence="8 11" id="KW-1133">Transmembrane helix</keyword>